<organism evidence="11 12">
    <name type="scientific">Pelagomonas calceolata</name>
    <dbReference type="NCBI Taxonomy" id="35677"/>
    <lineage>
        <taxon>Eukaryota</taxon>
        <taxon>Sar</taxon>
        <taxon>Stramenopiles</taxon>
        <taxon>Ochrophyta</taxon>
        <taxon>Pelagophyceae</taxon>
        <taxon>Pelagomonadales</taxon>
        <taxon>Pelagomonadaceae</taxon>
        <taxon>Pelagomonas</taxon>
    </lineage>
</organism>
<feature type="transmembrane region" description="Helical" evidence="10">
    <location>
        <begin position="40"/>
        <end position="59"/>
    </location>
</feature>
<dbReference type="PANTHER" id="PTHR12929">
    <property type="entry name" value="SOLUTE CARRIER FAMILY 52"/>
    <property type="match status" value="1"/>
</dbReference>
<protein>
    <submittedName>
        <fullName evidence="11">Uncharacterized protein</fullName>
    </submittedName>
</protein>
<evidence type="ECO:0000256" key="3">
    <source>
        <dbReference type="ARBA" id="ARBA00006366"/>
    </source>
</evidence>
<dbReference type="OrthoDB" id="206556at2759"/>
<proteinExistence type="inferred from homology"/>
<name>A0A8J2WEI4_9STRA</name>
<evidence type="ECO:0000256" key="5">
    <source>
        <dbReference type="ARBA" id="ARBA00022475"/>
    </source>
</evidence>
<dbReference type="GO" id="GO:0032217">
    <property type="term" value="F:riboflavin transmembrane transporter activity"/>
    <property type="evidence" value="ECO:0007669"/>
    <property type="project" value="InterPro"/>
</dbReference>
<keyword evidence="4" id="KW-0813">Transport</keyword>
<dbReference type="AlphaFoldDB" id="A0A8J2WEI4"/>
<feature type="transmembrane region" description="Helical" evidence="10">
    <location>
        <begin position="301"/>
        <end position="324"/>
    </location>
</feature>
<dbReference type="Pfam" id="PF06237">
    <property type="entry name" value="SLC52_ribofla_tr"/>
    <property type="match status" value="1"/>
</dbReference>
<feature type="non-terminal residue" evidence="11">
    <location>
        <position position="1"/>
    </location>
</feature>
<dbReference type="EMBL" id="CAKKNE010000001">
    <property type="protein sequence ID" value="CAH0365235.1"/>
    <property type="molecule type" value="Genomic_DNA"/>
</dbReference>
<comment type="similarity">
    <text evidence="3">Belongs to the riboflavin transporter family.</text>
</comment>
<keyword evidence="7 10" id="KW-1133">Transmembrane helix</keyword>
<dbReference type="Proteomes" id="UP000789595">
    <property type="component" value="Unassembled WGS sequence"/>
</dbReference>
<evidence type="ECO:0000256" key="1">
    <source>
        <dbReference type="ARBA" id="ARBA00000215"/>
    </source>
</evidence>
<dbReference type="InterPro" id="IPR009357">
    <property type="entry name" value="Riboflavin_transptr"/>
</dbReference>
<evidence type="ECO:0000256" key="4">
    <source>
        <dbReference type="ARBA" id="ARBA00022448"/>
    </source>
</evidence>
<evidence type="ECO:0000256" key="7">
    <source>
        <dbReference type="ARBA" id="ARBA00022989"/>
    </source>
</evidence>
<comment type="catalytic activity">
    <reaction evidence="1">
        <text>riboflavin(in) = riboflavin(out)</text>
        <dbReference type="Rhea" id="RHEA:35015"/>
        <dbReference type="ChEBI" id="CHEBI:57986"/>
    </reaction>
</comment>
<feature type="transmembrane region" description="Helical" evidence="10">
    <location>
        <begin position="132"/>
        <end position="150"/>
    </location>
</feature>
<evidence type="ECO:0000256" key="2">
    <source>
        <dbReference type="ARBA" id="ARBA00004651"/>
    </source>
</evidence>
<accession>A0A8J2WEI4</accession>
<feature type="transmembrane region" description="Helical" evidence="10">
    <location>
        <begin position="336"/>
        <end position="358"/>
    </location>
</feature>
<gene>
    <name evidence="11" type="ORF">PECAL_1P16630</name>
</gene>
<evidence type="ECO:0000256" key="9">
    <source>
        <dbReference type="SAM" id="MobiDB-lite"/>
    </source>
</evidence>
<feature type="transmembrane region" description="Helical" evidence="10">
    <location>
        <begin position="171"/>
        <end position="189"/>
    </location>
</feature>
<sequence>CKAQRRKHCLHSSPHCVEVSNRCHLLAHVAAAAMLDRRSLSYAALGLGPSWLLLDGIFAEVALFDRTQPEGLALATYLTAVSAVANTVVVPGHAVVQRRVQWSLRTWVGGAVYAQLATALILAFFWHQSVGGASVALYLCVFATSLVGNFQQLALNPWAAETGRATRIVELMAGGNAGALLPAFLALLQRVDSVRREFGPTPFFLCLAGLLVLPVAAFHAIGRVAKAAPGETESPKGCELSPQRGGGFGAPAAPDDVALSEEEEEDATWAETRLLSLKMPPLSRRVPDEDREARTQECRRLAYSGAYYQLASWVLLRSFLPYAASLTAPEASKDGAAYLAVAVSGSLITCFVGALFAMRRDAPINVAKSDAVVTAGCLAVALASLICGVVGRPRNPIAALVVVFATWIVRFLDGYCSPLFYRRIHTLSESIDVLQWAGVVAIWVVNAGVWLSLAVVLGVEN</sequence>
<feature type="transmembrane region" description="Helical" evidence="10">
    <location>
        <begin position="433"/>
        <end position="459"/>
    </location>
</feature>
<comment type="subcellular location">
    <subcellularLocation>
        <location evidence="2">Cell membrane</location>
        <topology evidence="2">Multi-pass membrane protein</topology>
    </subcellularLocation>
</comment>
<comment type="caution">
    <text evidence="11">The sequence shown here is derived from an EMBL/GenBank/DDBJ whole genome shotgun (WGS) entry which is preliminary data.</text>
</comment>
<feature type="transmembrane region" description="Helical" evidence="10">
    <location>
        <begin position="370"/>
        <end position="391"/>
    </location>
</feature>
<feature type="transmembrane region" description="Helical" evidence="10">
    <location>
        <begin position="201"/>
        <end position="221"/>
    </location>
</feature>
<keyword evidence="6 10" id="KW-0812">Transmembrane</keyword>
<evidence type="ECO:0000313" key="11">
    <source>
        <dbReference type="EMBL" id="CAH0365235.1"/>
    </source>
</evidence>
<dbReference type="PANTHER" id="PTHR12929:SF10">
    <property type="entry name" value="RIBOFLAVIN TRANSPORTER"/>
    <property type="match status" value="1"/>
</dbReference>
<feature type="transmembrane region" description="Helical" evidence="10">
    <location>
        <begin position="397"/>
        <end position="421"/>
    </location>
</feature>
<reference evidence="11" key="1">
    <citation type="submission" date="2021-11" db="EMBL/GenBank/DDBJ databases">
        <authorList>
            <consortium name="Genoscope - CEA"/>
            <person name="William W."/>
        </authorList>
    </citation>
    <scope>NUCLEOTIDE SEQUENCE</scope>
</reference>
<keyword evidence="8 10" id="KW-0472">Membrane</keyword>
<feature type="transmembrane region" description="Helical" evidence="10">
    <location>
        <begin position="107"/>
        <end position="126"/>
    </location>
</feature>
<feature type="region of interest" description="Disordered" evidence="9">
    <location>
        <begin position="229"/>
        <end position="263"/>
    </location>
</feature>
<evidence type="ECO:0000256" key="6">
    <source>
        <dbReference type="ARBA" id="ARBA00022692"/>
    </source>
</evidence>
<evidence type="ECO:0000256" key="8">
    <source>
        <dbReference type="ARBA" id="ARBA00023136"/>
    </source>
</evidence>
<dbReference type="GO" id="GO:0005886">
    <property type="term" value="C:plasma membrane"/>
    <property type="evidence" value="ECO:0007669"/>
    <property type="project" value="UniProtKB-SubCell"/>
</dbReference>
<evidence type="ECO:0000313" key="12">
    <source>
        <dbReference type="Proteomes" id="UP000789595"/>
    </source>
</evidence>
<keyword evidence="5" id="KW-1003">Cell membrane</keyword>
<keyword evidence="12" id="KW-1185">Reference proteome</keyword>
<feature type="transmembrane region" description="Helical" evidence="10">
    <location>
        <begin position="71"/>
        <end position="95"/>
    </location>
</feature>
<evidence type="ECO:0000256" key="10">
    <source>
        <dbReference type="SAM" id="Phobius"/>
    </source>
</evidence>